<evidence type="ECO:0000313" key="3">
    <source>
        <dbReference type="Proteomes" id="UP000782312"/>
    </source>
</evidence>
<sequence length="458" mass="49013">MASQQNRIDIDIQIQGNAQLQVKQLGGVMAQMERDVKRAQASLDSYDAELQKLAKTYQEAIGKIKPSALERMRLAIQELQAGYVEGMGEMTEETLTFAEVLERARLHSEDVAFSMGRAWEGFSEKFKKTFTDQAEFALKAGEKAFDNLHKTLDEGLTKVFTTAFTKNTDKTLKAWDKFVEQMEGSFYASLGRMASAIVQENLLAPAFKLAQDSVSTLLGAGKNLLGLAQGGLVTKPTLAVVGEAGPELVIPLKAAGEFVKDALVEAAGREAVKDIAAEAGLAEGLEAAASAGTAAAAATSATLFVFVDAMNQGAATRLAGDLLFGQRGSPGIVNQGLAAIGLKAFGKKNVSPEEHGRANLESIRQMTRDFPGFYEAETLIAVTGGNPFLARELMGAAGAFRDLDVGGDAAGRFITGPSLRLLGERGPEHVLNVDSEPSVRALREGLRPVIRELFEEER</sequence>
<evidence type="ECO:0000256" key="1">
    <source>
        <dbReference type="SAM" id="Coils"/>
    </source>
</evidence>
<feature type="coiled-coil region" evidence="1">
    <location>
        <begin position="29"/>
        <end position="63"/>
    </location>
</feature>
<protein>
    <submittedName>
        <fullName evidence="2">Uncharacterized protein</fullName>
    </submittedName>
</protein>
<accession>A0A932I2Y2</accession>
<name>A0A932I2Y2_UNCTE</name>
<comment type="caution">
    <text evidence="2">The sequence shown here is derived from an EMBL/GenBank/DDBJ whole genome shotgun (WGS) entry which is preliminary data.</text>
</comment>
<reference evidence="2" key="1">
    <citation type="submission" date="2020-07" db="EMBL/GenBank/DDBJ databases">
        <title>Huge and variable diversity of episymbiotic CPR bacteria and DPANN archaea in groundwater ecosystems.</title>
        <authorList>
            <person name="He C.Y."/>
            <person name="Keren R."/>
            <person name="Whittaker M."/>
            <person name="Farag I.F."/>
            <person name="Doudna J."/>
            <person name="Cate J.H.D."/>
            <person name="Banfield J.F."/>
        </authorList>
    </citation>
    <scope>NUCLEOTIDE SEQUENCE</scope>
    <source>
        <strain evidence="2">NC_groundwater_763_Ag_S-0.2um_68_21</strain>
    </source>
</reference>
<evidence type="ECO:0000313" key="2">
    <source>
        <dbReference type="EMBL" id="MBI3129713.1"/>
    </source>
</evidence>
<dbReference type="AlphaFoldDB" id="A0A932I2Y2"/>
<gene>
    <name evidence="2" type="ORF">HYZ11_19065</name>
</gene>
<feature type="non-terminal residue" evidence="2">
    <location>
        <position position="458"/>
    </location>
</feature>
<dbReference type="EMBL" id="JACPUR010000041">
    <property type="protein sequence ID" value="MBI3129713.1"/>
    <property type="molecule type" value="Genomic_DNA"/>
</dbReference>
<proteinExistence type="predicted"/>
<organism evidence="2 3">
    <name type="scientific">Tectimicrobiota bacterium</name>
    <dbReference type="NCBI Taxonomy" id="2528274"/>
    <lineage>
        <taxon>Bacteria</taxon>
        <taxon>Pseudomonadati</taxon>
        <taxon>Nitrospinota/Tectimicrobiota group</taxon>
        <taxon>Candidatus Tectimicrobiota</taxon>
    </lineage>
</organism>
<keyword evidence="1" id="KW-0175">Coiled coil</keyword>
<dbReference type="Proteomes" id="UP000782312">
    <property type="component" value="Unassembled WGS sequence"/>
</dbReference>